<evidence type="ECO:0000313" key="3">
    <source>
        <dbReference type="Proteomes" id="UP000239757"/>
    </source>
</evidence>
<keyword evidence="1" id="KW-0175">Coiled coil</keyword>
<sequence length="287" mass="32779">MLTKFISMIETHLQNTEIALKNQQASIQGLETQIGQLAKLISERPQGNFLSNTESNPREQLNAITTHDKEGLVEPTLESRQGIVVSQDKGEVVHNEQKIRSKEYKPRVPYPNATRKHRTDEQFGKFLKLLKKLHINLPLIKALSQMLNTVKFLRELLANKRKLDEALHKTVSKSTYEPCSNKNKGAIYEERRLQIEELDEWRTHRLRTHDKPKPCLDKLKDAPNQLKAGDKVLLDAADPRIATSEPNRVIPLTVLNIFPYGTVEVIHPKFGTFKGFPIHTARHTGVP</sequence>
<dbReference type="AlphaFoldDB" id="A0A2P5XJT5"/>
<dbReference type="EMBL" id="KZ664722">
    <property type="protein sequence ID" value="PPS03616.1"/>
    <property type="molecule type" value="Genomic_DNA"/>
</dbReference>
<gene>
    <name evidence="2" type="ORF">GOBAR_AA17050</name>
</gene>
<evidence type="ECO:0000256" key="1">
    <source>
        <dbReference type="SAM" id="Coils"/>
    </source>
</evidence>
<reference evidence="2 3" key="1">
    <citation type="submission" date="2015-01" db="EMBL/GenBank/DDBJ databases">
        <title>Genome of allotetraploid Gossypium barbadense reveals genomic plasticity and fiber elongation in cotton evolution.</title>
        <authorList>
            <person name="Chen X."/>
            <person name="Liu X."/>
            <person name="Zhao B."/>
            <person name="Zheng H."/>
            <person name="Hu Y."/>
            <person name="Lu G."/>
            <person name="Yang C."/>
            <person name="Chen J."/>
            <person name="Shan C."/>
            <person name="Zhang L."/>
            <person name="Zhou Y."/>
            <person name="Wang L."/>
            <person name="Guo W."/>
            <person name="Bai Y."/>
            <person name="Ruan J."/>
            <person name="Shangguan X."/>
            <person name="Mao Y."/>
            <person name="Jiang J."/>
            <person name="Zhu Y."/>
            <person name="Lei J."/>
            <person name="Kang H."/>
            <person name="Chen S."/>
            <person name="He X."/>
            <person name="Wang R."/>
            <person name="Wang Y."/>
            <person name="Chen J."/>
            <person name="Wang L."/>
            <person name="Yu S."/>
            <person name="Wang B."/>
            <person name="Wei J."/>
            <person name="Song S."/>
            <person name="Lu X."/>
            <person name="Gao Z."/>
            <person name="Gu W."/>
            <person name="Deng X."/>
            <person name="Ma D."/>
            <person name="Wang S."/>
            <person name="Liang W."/>
            <person name="Fang L."/>
            <person name="Cai C."/>
            <person name="Zhu X."/>
            <person name="Zhou B."/>
            <person name="Zhang Y."/>
            <person name="Chen Z."/>
            <person name="Xu S."/>
            <person name="Zhu R."/>
            <person name="Wang S."/>
            <person name="Zhang T."/>
            <person name="Zhao G."/>
        </authorList>
    </citation>
    <scope>NUCLEOTIDE SEQUENCE [LARGE SCALE GENOMIC DNA]</scope>
    <source>
        <strain evidence="3">cv. Xinhai21</strain>
        <tissue evidence="2">Leaf</tissue>
    </source>
</reference>
<organism evidence="2 3">
    <name type="scientific">Gossypium barbadense</name>
    <name type="common">Sea Island cotton</name>
    <name type="synonym">Hibiscus barbadensis</name>
    <dbReference type="NCBI Taxonomy" id="3634"/>
    <lineage>
        <taxon>Eukaryota</taxon>
        <taxon>Viridiplantae</taxon>
        <taxon>Streptophyta</taxon>
        <taxon>Embryophyta</taxon>
        <taxon>Tracheophyta</taxon>
        <taxon>Spermatophyta</taxon>
        <taxon>Magnoliopsida</taxon>
        <taxon>eudicotyledons</taxon>
        <taxon>Gunneridae</taxon>
        <taxon>Pentapetalae</taxon>
        <taxon>rosids</taxon>
        <taxon>malvids</taxon>
        <taxon>Malvales</taxon>
        <taxon>Malvaceae</taxon>
        <taxon>Malvoideae</taxon>
        <taxon>Gossypium</taxon>
    </lineage>
</organism>
<name>A0A2P5XJT5_GOSBA</name>
<dbReference type="Proteomes" id="UP000239757">
    <property type="component" value="Unassembled WGS sequence"/>
</dbReference>
<accession>A0A2P5XJT5</accession>
<protein>
    <submittedName>
        <fullName evidence="2">Uncharacterized protein</fullName>
    </submittedName>
</protein>
<feature type="coiled-coil region" evidence="1">
    <location>
        <begin position="13"/>
        <end position="40"/>
    </location>
</feature>
<proteinExistence type="predicted"/>
<evidence type="ECO:0000313" key="2">
    <source>
        <dbReference type="EMBL" id="PPS03616.1"/>
    </source>
</evidence>